<protein>
    <submittedName>
        <fullName evidence="1">Glutamate racemase</fullName>
    </submittedName>
</protein>
<name>A0A0G0BB84_9BACT</name>
<dbReference type="Proteomes" id="UP000034952">
    <property type="component" value="Unassembled WGS sequence"/>
</dbReference>
<evidence type="ECO:0000313" key="2">
    <source>
        <dbReference type="Proteomes" id="UP000034952"/>
    </source>
</evidence>
<dbReference type="AlphaFoldDB" id="A0A0G0BB84"/>
<evidence type="ECO:0000313" key="1">
    <source>
        <dbReference type="EMBL" id="KKP66733.1"/>
    </source>
</evidence>
<dbReference type="EMBL" id="LBPY01000003">
    <property type="protein sequence ID" value="KKP66733.1"/>
    <property type="molecule type" value="Genomic_DNA"/>
</dbReference>
<sequence>MTKGSIGVFDSGLGGLWVLKHLKDELPEYNYIFLGDQANVPFGGKTPDELFNIATRALNYLYGEKECAGVIIACNTISSTIYERLRDWKDEKYFGKILFGIVRPTVESIDKGKPVVIFATPRTCASEVYENFLKTNVKNYIKIPLPQLAYLIENREDTLSYIKYFKDMIGSDIESGALLCTHYGIVRDDFKKVFPQIKTWVYQEDLIPAYIKEYFIEFPDREAFFSRGGELSIIINKESEVFDKFAKEWFGAHIKPEVINL</sequence>
<dbReference type="GO" id="GO:0016855">
    <property type="term" value="F:racemase and epimerase activity, acting on amino acids and derivatives"/>
    <property type="evidence" value="ECO:0007669"/>
    <property type="project" value="InterPro"/>
</dbReference>
<dbReference type="PATRIC" id="fig|1618761.3.peg.207"/>
<dbReference type="SUPFAM" id="SSF53681">
    <property type="entry name" value="Aspartate/glutamate racemase"/>
    <property type="match status" value="2"/>
</dbReference>
<dbReference type="Gene3D" id="3.40.50.1860">
    <property type="match status" value="2"/>
</dbReference>
<reference evidence="1 2" key="1">
    <citation type="journal article" date="2015" name="Nature">
        <title>rRNA introns, odd ribosomes, and small enigmatic genomes across a large radiation of phyla.</title>
        <authorList>
            <person name="Brown C.T."/>
            <person name="Hug L.A."/>
            <person name="Thomas B.C."/>
            <person name="Sharon I."/>
            <person name="Castelle C.J."/>
            <person name="Singh A."/>
            <person name="Wilkins M.J."/>
            <person name="Williams K.H."/>
            <person name="Banfield J.F."/>
        </authorList>
    </citation>
    <scope>NUCLEOTIDE SEQUENCE [LARGE SCALE GENOMIC DNA]</scope>
</reference>
<accession>A0A0G0BB84</accession>
<dbReference type="InterPro" id="IPR001920">
    <property type="entry name" value="Asp/Glu_race"/>
</dbReference>
<proteinExistence type="predicted"/>
<gene>
    <name evidence="1" type="ORF">UR64_C0003G0026</name>
</gene>
<organism evidence="1 2">
    <name type="scientific">Candidatus Nomurabacteria bacterium GW2011_GWE1_35_16</name>
    <dbReference type="NCBI Taxonomy" id="1618761"/>
    <lineage>
        <taxon>Bacteria</taxon>
        <taxon>Candidatus Nomuraibacteriota</taxon>
    </lineage>
</organism>
<comment type="caution">
    <text evidence="1">The sequence shown here is derived from an EMBL/GenBank/DDBJ whole genome shotgun (WGS) entry which is preliminary data.</text>
</comment>